<dbReference type="Proteomes" id="UP000220106">
    <property type="component" value="Unassembled WGS sequence"/>
</dbReference>
<protein>
    <recommendedName>
        <fullName evidence="5">PH domain-containing protein</fullName>
    </recommendedName>
</protein>
<evidence type="ECO:0008006" key="5">
    <source>
        <dbReference type="Google" id="ProtNLM"/>
    </source>
</evidence>
<name>A0AAX0RQB9_9BACI</name>
<reference evidence="1 4" key="2">
    <citation type="submission" date="2018-07" db="EMBL/GenBank/DDBJ databases">
        <title>The molecular basis for the intramolecular migration of carboxyl group in the catabolism of para-hydroxybenzoate via gentisate.</title>
        <authorList>
            <person name="Zhao H."/>
            <person name="Xu Y."/>
            <person name="Lin S."/>
            <person name="Spain J.C."/>
            <person name="Zhou N.-Y."/>
        </authorList>
    </citation>
    <scope>NUCLEOTIDE SEQUENCE [LARGE SCALE GENOMIC DNA]</scope>
    <source>
        <strain evidence="1 4">PHB-7a</strain>
    </source>
</reference>
<evidence type="ECO:0000313" key="3">
    <source>
        <dbReference type="Proteomes" id="UP000220106"/>
    </source>
</evidence>
<accession>A0AAX0RQB9</accession>
<dbReference type="GeneID" id="97411763"/>
<dbReference type="KEGG" id="pbut:DTO10_07920"/>
<keyword evidence="4" id="KW-1185">Reference proteome</keyword>
<dbReference type="EMBL" id="NUEQ01000119">
    <property type="protein sequence ID" value="PEJ24971.1"/>
    <property type="molecule type" value="Genomic_DNA"/>
</dbReference>
<sequence length="66" mass="7763">MEKTFNRYVVNATGKGGQTYLTQCQDKDALRKWIADHEDQIIMNELRITDKKKNPLINFFFKGNII</sequence>
<gene>
    <name evidence="2" type="ORF">CN689_26540</name>
    <name evidence="1" type="ORF">DTO10_07920</name>
</gene>
<dbReference type="EMBL" id="CP030926">
    <property type="protein sequence ID" value="AXN38363.1"/>
    <property type="molecule type" value="Genomic_DNA"/>
</dbReference>
<evidence type="ECO:0000313" key="2">
    <source>
        <dbReference type="EMBL" id="PEJ24971.1"/>
    </source>
</evidence>
<dbReference type="AlphaFoldDB" id="A0AAX0RQB9"/>
<dbReference type="RefSeq" id="WP_053347787.1">
    <property type="nucleotide sequence ID" value="NZ_CP030926.1"/>
</dbReference>
<proteinExistence type="predicted"/>
<reference evidence="2 3" key="1">
    <citation type="submission" date="2017-09" db="EMBL/GenBank/DDBJ databases">
        <title>Large-scale bioinformatics analysis of Bacillus genomes uncovers conserved roles of natural products in bacterial physiology.</title>
        <authorList>
            <consortium name="Agbiome Team Llc"/>
            <person name="Bleich R.M."/>
            <person name="Kirk G.J."/>
            <person name="Santa Maria K.C."/>
            <person name="Allen S.E."/>
            <person name="Farag S."/>
            <person name="Shank E.A."/>
            <person name="Bowers A."/>
        </authorList>
    </citation>
    <scope>NUCLEOTIDE SEQUENCE [LARGE SCALE GENOMIC DNA]</scope>
    <source>
        <strain evidence="2 3">AFS003229</strain>
    </source>
</reference>
<organism evidence="2 3">
    <name type="scientific">Peribacillus butanolivorans</name>
    <dbReference type="NCBI Taxonomy" id="421767"/>
    <lineage>
        <taxon>Bacteria</taxon>
        <taxon>Bacillati</taxon>
        <taxon>Bacillota</taxon>
        <taxon>Bacilli</taxon>
        <taxon>Bacillales</taxon>
        <taxon>Bacillaceae</taxon>
        <taxon>Peribacillus</taxon>
    </lineage>
</organism>
<evidence type="ECO:0000313" key="1">
    <source>
        <dbReference type="EMBL" id="AXN38363.1"/>
    </source>
</evidence>
<evidence type="ECO:0000313" key="4">
    <source>
        <dbReference type="Proteomes" id="UP000260457"/>
    </source>
</evidence>
<dbReference type="Proteomes" id="UP000260457">
    <property type="component" value="Chromosome"/>
</dbReference>